<organism evidence="8">
    <name type="scientific">Leptosphaeria maculans (strain JN3 / isolate v23.1.3 / race Av1-4-5-6-7-8)</name>
    <name type="common">Blackleg fungus</name>
    <name type="synonym">Phoma lingam</name>
    <dbReference type="NCBI Taxonomy" id="985895"/>
    <lineage>
        <taxon>Eukaryota</taxon>
        <taxon>Fungi</taxon>
        <taxon>Dikarya</taxon>
        <taxon>Ascomycota</taxon>
        <taxon>Pezizomycotina</taxon>
        <taxon>Dothideomycetes</taxon>
        <taxon>Pleosporomycetidae</taxon>
        <taxon>Pleosporales</taxon>
        <taxon>Pleosporineae</taxon>
        <taxon>Leptosphaeriaceae</taxon>
        <taxon>Plenodomus</taxon>
        <taxon>Plenodomus lingam/Leptosphaeria maculans species complex</taxon>
    </lineage>
</organism>
<comment type="cofactor">
    <cofactor evidence="1">
        <name>Zn(2+)</name>
        <dbReference type="ChEBI" id="CHEBI:29105"/>
    </cofactor>
</comment>
<dbReference type="SUPFAM" id="SSF51735">
    <property type="entry name" value="NAD(P)-binding Rossmann-fold domains"/>
    <property type="match status" value="1"/>
</dbReference>
<dbReference type="PANTHER" id="PTHR42940:SF8">
    <property type="entry name" value="VACUOLAR PROTEIN SORTING-ASSOCIATED PROTEIN 11"/>
    <property type="match status" value="1"/>
</dbReference>
<evidence type="ECO:0000256" key="2">
    <source>
        <dbReference type="ARBA" id="ARBA00008072"/>
    </source>
</evidence>
<dbReference type="InterPro" id="IPR013154">
    <property type="entry name" value="ADH-like_N"/>
</dbReference>
<keyword evidence="5" id="KW-0560">Oxidoreductase</keyword>
<dbReference type="SMART" id="SM00829">
    <property type="entry name" value="PKS_ER"/>
    <property type="match status" value="1"/>
</dbReference>
<dbReference type="STRING" id="985895.E4ZR75"/>
<dbReference type="GO" id="GO:0005737">
    <property type="term" value="C:cytoplasm"/>
    <property type="evidence" value="ECO:0007669"/>
    <property type="project" value="TreeGrafter"/>
</dbReference>
<dbReference type="GO" id="GO:0004022">
    <property type="term" value="F:alcohol dehydrogenase (NAD+) activity"/>
    <property type="evidence" value="ECO:0007669"/>
    <property type="project" value="TreeGrafter"/>
</dbReference>
<evidence type="ECO:0000313" key="7">
    <source>
        <dbReference type="EMBL" id="CBX93740.1"/>
    </source>
</evidence>
<comment type="similarity">
    <text evidence="2">Belongs to the zinc-containing alcohol dehydrogenase family.</text>
</comment>
<dbReference type="AlphaFoldDB" id="E4ZR75"/>
<dbReference type="EMBL" id="FP929116">
    <property type="protein sequence ID" value="CBX93740.1"/>
    <property type="molecule type" value="Genomic_DNA"/>
</dbReference>
<dbReference type="InterPro" id="IPR036291">
    <property type="entry name" value="NAD(P)-bd_dom_sf"/>
</dbReference>
<proteinExistence type="inferred from homology"/>
<dbReference type="InterPro" id="IPR020843">
    <property type="entry name" value="ER"/>
</dbReference>
<dbReference type="SUPFAM" id="SSF50129">
    <property type="entry name" value="GroES-like"/>
    <property type="match status" value="1"/>
</dbReference>
<dbReference type="InterPro" id="IPR013149">
    <property type="entry name" value="ADH-like_C"/>
</dbReference>
<dbReference type="Gene3D" id="3.40.50.720">
    <property type="entry name" value="NAD(P)-binding Rossmann-like Domain"/>
    <property type="match status" value="1"/>
</dbReference>
<evidence type="ECO:0000313" key="8">
    <source>
        <dbReference type="Proteomes" id="UP000002668"/>
    </source>
</evidence>
<accession>E4ZR75</accession>
<dbReference type="Proteomes" id="UP000002668">
    <property type="component" value="Genome"/>
</dbReference>
<dbReference type="GO" id="GO:0046872">
    <property type="term" value="F:metal ion binding"/>
    <property type="evidence" value="ECO:0007669"/>
    <property type="project" value="UniProtKB-KW"/>
</dbReference>
<dbReference type="HOGENOM" id="CLU_026673_20_1_1"/>
<keyword evidence="4" id="KW-0862">Zinc</keyword>
<dbReference type="VEuPathDB" id="FungiDB:LEMA_P034140.1"/>
<dbReference type="Gene3D" id="3.90.180.10">
    <property type="entry name" value="Medium-chain alcohol dehydrogenases, catalytic domain"/>
    <property type="match status" value="1"/>
</dbReference>
<dbReference type="eggNOG" id="KOG0023">
    <property type="taxonomic scope" value="Eukaryota"/>
</dbReference>
<evidence type="ECO:0000256" key="4">
    <source>
        <dbReference type="ARBA" id="ARBA00022833"/>
    </source>
</evidence>
<dbReference type="PANTHER" id="PTHR42940">
    <property type="entry name" value="ALCOHOL DEHYDROGENASE 1-RELATED"/>
    <property type="match status" value="1"/>
</dbReference>
<dbReference type="OMA" id="GNCAGCR"/>
<dbReference type="Pfam" id="PF08240">
    <property type="entry name" value="ADH_N"/>
    <property type="match status" value="1"/>
</dbReference>
<dbReference type="InParanoid" id="E4ZR75"/>
<reference evidence="8" key="1">
    <citation type="journal article" date="2011" name="Nat. Commun.">
        <title>Effector diversification within compartments of the Leptosphaeria maculans genome affected by Repeat-Induced Point mutations.</title>
        <authorList>
            <person name="Rouxel T."/>
            <person name="Grandaubert J."/>
            <person name="Hane J.K."/>
            <person name="Hoede C."/>
            <person name="van de Wouw A.P."/>
            <person name="Couloux A."/>
            <person name="Dominguez V."/>
            <person name="Anthouard V."/>
            <person name="Bally P."/>
            <person name="Bourras S."/>
            <person name="Cozijnsen A.J."/>
            <person name="Ciuffetti L.M."/>
            <person name="Degrave A."/>
            <person name="Dilmaghani A."/>
            <person name="Duret L."/>
            <person name="Fudal I."/>
            <person name="Goodwin S.B."/>
            <person name="Gout L."/>
            <person name="Glaser N."/>
            <person name="Linglin J."/>
            <person name="Kema G.H.J."/>
            <person name="Lapalu N."/>
            <person name="Lawrence C.B."/>
            <person name="May K."/>
            <person name="Meyer M."/>
            <person name="Ollivier B."/>
            <person name="Poulain J."/>
            <person name="Schoch C.L."/>
            <person name="Simon A."/>
            <person name="Spatafora J.W."/>
            <person name="Stachowiak A."/>
            <person name="Turgeon B.G."/>
            <person name="Tyler B.M."/>
            <person name="Vincent D."/>
            <person name="Weissenbach J."/>
            <person name="Amselem J."/>
            <person name="Quesneville H."/>
            <person name="Oliver R.P."/>
            <person name="Wincker P."/>
            <person name="Balesdent M.-H."/>
            <person name="Howlett B.J."/>
        </authorList>
    </citation>
    <scope>NUCLEOTIDE SEQUENCE [LARGE SCALE GENOMIC DNA]</scope>
    <source>
        <strain evidence="8">JN3 / isolate v23.1.3 / race Av1-4-5-6-7-8</strain>
    </source>
</reference>
<evidence type="ECO:0000256" key="3">
    <source>
        <dbReference type="ARBA" id="ARBA00022723"/>
    </source>
</evidence>
<name>E4ZR75_LEPMJ</name>
<dbReference type="Pfam" id="PF00107">
    <property type="entry name" value="ADH_zinc_N"/>
    <property type="match status" value="1"/>
</dbReference>
<evidence type="ECO:0000259" key="6">
    <source>
        <dbReference type="SMART" id="SM00829"/>
    </source>
</evidence>
<dbReference type="CDD" id="cd08297">
    <property type="entry name" value="CAD3"/>
    <property type="match status" value="1"/>
</dbReference>
<evidence type="ECO:0000256" key="1">
    <source>
        <dbReference type="ARBA" id="ARBA00001947"/>
    </source>
</evidence>
<sequence length="424" mass="46405">MRGLRWFGRAAGLVEWARVLGFSKPLSGCPENLHHAKMTNQTMQVAQIVEYNKPYRLCERKVPECGKNELLVEIRAAGFCHSDLQVLQGHFPAPLPLIASHEPAGIVRQVGRNVAGSWKPGDRVGVLNFKKACGECAGCRQLQRKGGRKDPRFCHKREMAGFKHNGAFAQYMIADPETTVHLPESVTFEQGAPLMCAGATAWGALQKLRPEVKSGDTVGIVGIGGVGNLAVQFAKAMGYRVVAIDNRPEGRQLAIEAKEQLIPDLVIDPSAIDADDQILAFTSDEGLSGIVVCTDSTQANTWSLQQLGSKGVIVPLGLPKDKWQFDSNAVVFRELTIRGSYVADREEVEEMFKVVGKYGVASHLTMVEFNQIPTIVDRYLEKTLKGRLVDKMLQLLGLVGVGESDPCYSKWSPPSSMYTIGQVS</sequence>
<dbReference type="OrthoDB" id="1879366at2759"/>
<keyword evidence="8" id="KW-1185">Reference proteome</keyword>
<gene>
    <name evidence="7" type="ORF">LEMA_P034140.1</name>
</gene>
<feature type="domain" description="Enoyl reductase (ER)" evidence="6">
    <location>
        <begin position="56"/>
        <end position="376"/>
    </location>
</feature>
<dbReference type="InterPro" id="IPR011032">
    <property type="entry name" value="GroES-like_sf"/>
</dbReference>
<evidence type="ECO:0000256" key="5">
    <source>
        <dbReference type="ARBA" id="ARBA00023002"/>
    </source>
</evidence>
<keyword evidence="3" id="KW-0479">Metal-binding</keyword>
<protein>
    <recommendedName>
        <fullName evidence="6">Enoyl reductase (ER) domain-containing protein</fullName>
    </recommendedName>
</protein>